<dbReference type="PANTHER" id="PTHR43470">
    <property type="entry name" value="PHOSPHATE TRANSPORT SYSTEM PERMEASE PROTEIN PSTA-RELATED"/>
    <property type="match status" value="1"/>
</dbReference>
<gene>
    <name evidence="7" type="ORF">CF392_07445</name>
</gene>
<dbReference type="EMBL" id="NMPM01000037">
    <property type="protein sequence ID" value="PAV26116.1"/>
    <property type="molecule type" value="Genomic_DNA"/>
</dbReference>
<feature type="transmembrane region" description="Helical" evidence="5">
    <location>
        <begin position="124"/>
        <end position="149"/>
    </location>
</feature>
<comment type="subcellular location">
    <subcellularLocation>
        <location evidence="1 5">Cell membrane</location>
        <topology evidence="1 5">Multi-pass membrane protein</topology>
    </subcellularLocation>
</comment>
<evidence type="ECO:0000313" key="7">
    <source>
        <dbReference type="EMBL" id="PAV26116.1"/>
    </source>
</evidence>
<keyword evidence="5" id="KW-0813">Transport</keyword>
<organism evidence="7 8">
    <name type="scientific">Tamilnaduibacter salinus</name>
    <dbReference type="NCBI Taxonomy" id="1484056"/>
    <lineage>
        <taxon>Bacteria</taxon>
        <taxon>Pseudomonadati</taxon>
        <taxon>Pseudomonadota</taxon>
        <taxon>Gammaproteobacteria</taxon>
        <taxon>Pseudomonadales</taxon>
        <taxon>Marinobacteraceae</taxon>
        <taxon>Tamilnaduibacter</taxon>
    </lineage>
</organism>
<feature type="transmembrane region" description="Helical" evidence="5">
    <location>
        <begin position="238"/>
        <end position="262"/>
    </location>
</feature>
<dbReference type="GO" id="GO:0005886">
    <property type="term" value="C:plasma membrane"/>
    <property type="evidence" value="ECO:0007669"/>
    <property type="project" value="UniProtKB-SubCell"/>
</dbReference>
<feature type="transmembrane region" description="Helical" evidence="5">
    <location>
        <begin position="58"/>
        <end position="79"/>
    </location>
</feature>
<evidence type="ECO:0000256" key="5">
    <source>
        <dbReference type="RuleBase" id="RU363032"/>
    </source>
</evidence>
<feature type="transmembrane region" description="Helical" evidence="5">
    <location>
        <begin position="5"/>
        <end position="38"/>
    </location>
</feature>
<dbReference type="GO" id="GO:0055085">
    <property type="term" value="P:transmembrane transport"/>
    <property type="evidence" value="ECO:0007669"/>
    <property type="project" value="InterPro"/>
</dbReference>
<evidence type="ECO:0000313" key="8">
    <source>
        <dbReference type="Proteomes" id="UP000218332"/>
    </source>
</evidence>
<dbReference type="CDD" id="cd06261">
    <property type="entry name" value="TM_PBP2"/>
    <property type="match status" value="1"/>
</dbReference>
<comment type="similarity">
    <text evidence="5">Belongs to the binding-protein-dependent transport system permease family.</text>
</comment>
<feature type="transmembrane region" description="Helical" evidence="5">
    <location>
        <begin position="170"/>
        <end position="191"/>
    </location>
</feature>
<dbReference type="AlphaFoldDB" id="A0A2A2I489"/>
<keyword evidence="4 5" id="KW-0472">Membrane</keyword>
<accession>A0A2A2I489</accession>
<evidence type="ECO:0000256" key="3">
    <source>
        <dbReference type="ARBA" id="ARBA00022989"/>
    </source>
</evidence>
<feature type="transmembrane region" description="Helical" evidence="5">
    <location>
        <begin position="99"/>
        <end position="118"/>
    </location>
</feature>
<keyword evidence="2 5" id="KW-0812">Transmembrane</keyword>
<dbReference type="Proteomes" id="UP000218332">
    <property type="component" value="Unassembled WGS sequence"/>
</dbReference>
<dbReference type="Gene3D" id="1.10.3720.10">
    <property type="entry name" value="MetI-like"/>
    <property type="match status" value="1"/>
</dbReference>
<sequence>MIQGLLWLIGLTITATILWMLVDIGAGGLGTLNLSFLISPPEDAGRSGGIGPLLVSTLWILAICLAAVIPLGLGAALSIHEYLTDRPTLHALMLRSLDILGAVPSIVFGLFGYAFFAIKLGLGFSILSGGLTLACMALPLFARVALGALESVPPAYRQAASALSVSRTGWMLRILIPQASGGLAAALILAMSRALAETAVLLFTAGYVMRMPDSVLDSGRALAVHIYDLSMNTSGGDATAGATVIVLTGVLLLINGLTRFLLPERLNR</sequence>
<comment type="caution">
    <text evidence="7">The sequence shown here is derived from an EMBL/GenBank/DDBJ whole genome shotgun (WGS) entry which is preliminary data.</text>
</comment>
<evidence type="ECO:0000256" key="2">
    <source>
        <dbReference type="ARBA" id="ARBA00022692"/>
    </source>
</evidence>
<dbReference type="InterPro" id="IPR000515">
    <property type="entry name" value="MetI-like"/>
</dbReference>
<reference evidence="7 8" key="1">
    <citation type="submission" date="2017-07" db="EMBL/GenBank/DDBJ databases">
        <title>Tamlnaduibacter salinus (Mi-7) genome sequencing.</title>
        <authorList>
            <person name="Verma A."/>
            <person name="Krishnamurthi S."/>
        </authorList>
    </citation>
    <scope>NUCLEOTIDE SEQUENCE [LARGE SCALE GENOMIC DNA]</scope>
    <source>
        <strain evidence="7 8">Mi-7</strain>
    </source>
</reference>
<dbReference type="PANTHER" id="PTHR43470:SF3">
    <property type="entry name" value="PHOSPHATE TRANSPORT SYSTEM PERMEASE PROTEIN PSTA-RELATED"/>
    <property type="match status" value="1"/>
</dbReference>
<protein>
    <submittedName>
        <fullName evidence="7">Phosphate ABC transporter, permease protein PstA</fullName>
    </submittedName>
</protein>
<evidence type="ECO:0000256" key="1">
    <source>
        <dbReference type="ARBA" id="ARBA00004651"/>
    </source>
</evidence>
<name>A0A2A2I489_9GAMM</name>
<dbReference type="InterPro" id="IPR035906">
    <property type="entry name" value="MetI-like_sf"/>
</dbReference>
<dbReference type="PROSITE" id="PS50928">
    <property type="entry name" value="ABC_TM1"/>
    <property type="match status" value="1"/>
</dbReference>
<proteinExistence type="inferred from homology"/>
<keyword evidence="8" id="KW-1185">Reference proteome</keyword>
<keyword evidence="3 5" id="KW-1133">Transmembrane helix</keyword>
<evidence type="ECO:0000259" key="6">
    <source>
        <dbReference type="PROSITE" id="PS50928"/>
    </source>
</evidence>
<dbReference type="SUPFAM" id="SSF161098">
    <property type="entry name" value="MetI-like"/>
    <property type="match status" value="1"/>
</dbReference>
<feature type="domain" description="ABC transmembrane type-1" evidence="6">
    <location>
        <begin position="54"/>
        <end position="258"/>
    </location>
</feature>
<dbReference type="Pfam" id="PF00528">
    <property type="entry name" value="BPD_transp_1"/>
    <property type="match status" value="1"/>
</dbReference>
<evidence type="ECO:0000256" key="4">
    <source>
        <dbReference type="ARBA" id="ARBA00023136"/>
    </source>
</evidence>